<accession>A0A8C5IE24</accession>
<evidence type="ECO:0000313" key="2">
    <source>
        <dbReference type="Proteomes" id="UP000694408"/>
    </source>
</evidence>
<dbReference type="AlphaFoldDB" id="A0A8C5IE24"/>
<dbReference type="Ensembl" id="ENSJHYT00000002554.1">
    <property type="protein sequence ID" value="ENSJHYP00000002066.1"/>
    <property type="gene ID" value="ENSJHYG00000001748.1"/>
</dbReference>
<keyword evidence="2" id="KW-1185">Reference proteome</keyword>
<evidence type="ECO:0000313" key="1">
    <source>
        <dbReference type="Ensembl" id="ENSJHYP00000002066.1"/>
    </source>
</evidence>
<sequence>GLDMAPNSLQSGMHHVWVGTGRAFHLRLWALLEHVAGMQQDITRTLQGLRGRWAHPTLTPARGHCQPSPHTPGACCPQPLLPKPAAGGC</sequence>
<organism evidence="1 2">
    <name type="scientific">Junco hyemalis</name>
    <name type="common">Dark-eyed junco</name>
    <dbReference type="NCBI Taxonomy" id="40217"/>
    <lineage>
        <taxon>Eukaryota</taxon>
        <taxon>Metazoa</taxon>
        <taxon>Chordata</taxon>
        <taxon>Craniata</taxon>
        <taxon>Vertebrata</taxon>
        <taxon>Euteleostomi</taxon>
        <taxon>Archelosauria</taxon>
        <taxon>Archosauria</taxon>
        <taxon>Dinosauria</taxon>
        <taxon>Saurischia</taxon>
        <taxon>Theropoda</taxon>
        <taxon>Coelurosauria</taxon>
        <taxon>Aves</taxon>
        <taxon>Neognathae</taxon>
        <taxon>Neoaves</taxon>
        <taxon>Telluraves</taxon>
        <taxon>Australaves</taxon>
        <taxon>Passeriformes</taxon>
        <taxon>Passerellidae</taxon>
        <taxon>Junco</taxon>
    </lineage>
</organism>
<dbReference type="Proteomes" id="UP000694408">
    <property type="component" value="Unplaced"/>
</dbReference>
<reference evidence="1" key="1">
    <citation type="submission" date="2025-08" db="UniProtKB">
        <authorList>
            <consortium name="Ensembl"/>
        </authorList>
    </citation>
    <scope>IDENTIFICATION</scope>
</reference>
<protein>
    <submittedName>
        <fullName evidence="1">Uncharacterized protein</fullName>
    </submittedName>
</protein>
<proteinExistence type="predicted"/>
<name>A0A8C5IE24_JUNHY</name>
<reference evidence="1" key="2">
    <citation type="submission" date="2025-09" db="UniProtKB">
        <authorList>
            <consortium name="Ensembl"/>
        </authorList>
    </citation>
    <scope>IDENTIFICATION</scope>
</reference>